<dbReference type="PROSITE" id="PS51192">
    <property type="entry name" value="HELICASE_ATP_BIND_1"/>
    <property type="match status" value="1"/>
</dbReference>
<evidence type="ECO:0000259" key="2">
    <source>
        <dbReference type="PROSITE" id="PS51194"/>
    </source>
</evidence>
<dbReference type="InterPro" id="IPR006935">
    <property type="entry name" value="Helicase/UvrB_N"/>
</dbReference>
<evidence type="ECO:0000259" key="1">
    <source>
        <dbReference type="PROSITE" id="PS51192"/>
    </source>
</evidence>
<dbReference type="CDD" id="cd09203">
    <property type="entry name" value="PLDc_N_DEXD_b1"/>
    <property type="match status" value="1"/>
</dbReference>
<dbReference type="PROSITE" id="PS51194">
    <property type="entry name" value="HELICASE_CTER"/>
    <property type="match status" value="1"/>
</dbReference>
<dbReference type="GO" id="GO:0003677">
    <property type="term" value="F:DNA binding"/>
    <property type="evidence" value="ECO:0007669"/>
    <property type="project" value="InterPro"/>
</dbReference>
<feature type="domain" description="Helicase ATP-binding" evidence="1">
    <location>
        <begin position="332"/>
        <end position="484"/>
    </location>
</feature>
<dbReference type="SUPFAM" id="SSF56024">
    <property type="entry name" value="Phospholipase D/nuclease"/>
    <property type="match status" value="1"/>
</dbReference>
<dbReference type="EMBL" id="VSFG01000001">
    <property type="protein sequence ID" value="TYB49740.1"/>
    <property type="molecule type" value="Genomic_DNA"/>
</dbReference>
<evidence type="ECO:0000313" key="3">
    <source>
        <dbReference type="EMBL" id="TYB49740.1"/>
    </source>
</evidence>
<evidence type="ECO:0000313" key="4">
    <source>
        <dbReference type="Proteomes" id="UP000323380"/>
    </source>
</evidence>
<dbReference type="GO" id="GO:0016887">
    <property type="term" value="F:ATP hydrolysis activity"/>
    <property type="evidence" value="ECO:0007669"/>
    <property type="project" value="TreeGrafter"/>
</dbReference>
<organism evidence="3 4">
    <name type="scientific">Actinomadura chibensis</name>
    <dbReference type="NCBI Taxonomy" id="392828"/>
    <lineage>
        <taxon>Bacteria</taxon>
        <taxon>Bacillati</taxon>
        <taxon>Actinomycetota</taxon>
        <taxon>Actinomycetes</taxon>
        <taxon>Streptosporangiales</taxon>
        <taxon>Thermomonosporaceae</taxon>
        <taxon>Actinomadura</taxon>
    </lineage>
</organism>
<dbReference type="Pfam" id="PF04851">
    <property type="entry name" value="ResIII"/>
    <property type="match status" value="1"/>
</dbReference>
<dbReference type="InterPro" id="IPR014001">
    <property type="entry name" value="Helicase_ATP-bd"/>
</dbReference>
<dbReference type="InterPro" id="IPR027417">
    <property type="entry name" value="P-loop_NTPase"/>
</dbReference>
<dbReference type="SMART" id="SM00487">
    <property type="entry name" value="DEXDc"/>
    <property type="match status" value="1"/>
</dbReference>
<dbReference type="AlphaFoldDB" id="A0A5D0NYS9"/>
<dbReference type="CDD" id="cd18799">
    <property type="entry name" value="SF2_C_EcoAI-like"/>
    <property type="match status" value="1"/>
</dbReference>
<dbReference type="GO" id="GO:0005524">
    <property type="term" value="F:ATP binding"/>
    <property type="evidence" value="ECO:0007669"/>
    <property type="project" value="InterPro"/>
</dbReference>
<keyword evidence="4" id="KW-1185">Reference proteome</keyword>
<dbReference type="RefSeq" id="WP_067900399.1">
    <property type="nucleotide sequence ID" value="NZ_VSFG01000001.1"/>
</dbReference>
<dbReference type="InterPro" id="IPR021835">
    <property type="entry name" value="DUF3427"/>
</dbReference>
<name>A0A5D0NYS9_9ACTN</name>
<protein>
    <submittedName>
        <fullName evidence="3">DUF3427 domain-containing protein</fullName>
    </submittedName>
</protein>
<dbReference type="Gene3D" id="3.30.870.10">
    <property type="entry name" value="Endonuclease Chain A"/>
    <property type="match status" value="1"/>
</dbReference>
<dbReference type="InterPro" id="IPR052511">
    <property type="entry name" value="ATP-dep_Helicase"/>
</dbReference>
<gene>
    <name evidence="3" type="ORF">FXF69_11965</name>
</gene>
<dbReference type="SUPFAM" id="SSF52540">
    <property type="entry name" value="P-loop containing nucleoside triphosphate hydrolases"/>
    <property type="match status" value="1"/>
</dbReference>
<feature type="domain" description="Helicase C-terminal" evidence="2">
    <location>
        <begin position="544"/>
        <end position="693"/>
    </location>
</feature>
<accession>A0A5D0NYS9</accession>
<dbReference type="SMART" id="SM00490">
    <property type="entry name" value="HELICc"/>
    <property type="match status" value="1"/>
</dbReference>
<dbReference type="InterPro" id="IPR025202">
    <property type="entry name" value="PLD-like_dom"/>
</dbReference>
<dbReference type="PANTHER" id="PTHR47962">
    <property type="entry name" value="ATP-DEPENDENT HELICASE LHR-RELATED-RELATED"/>
    <property type="match status" value="1"/>
</dbReference>
<dbReference type="Pfam" id="PF13091">
    <property type="entry name" value="PLDc_2"/>
    <property type="match status" value="1"/>
</dbReference>
<dbReference type="Proteomes" id="UP000323380">
    <property type="component" value="Unassembled WGS sequence"/>
</dbReference>
<dbReference type="InterPro" id="IPR001650">
    <property type="entry name" value="Helicase_C-like"/>
</dbReference>
<dbReference type="PANTHER" id="PTHR47962:SF7">
    <property type="entry name" value="MITOCHONDRIAL ATP-DEPENDENT HELICASE IRC3-RELATED"/>
    <property type="match status" value="1"/>
</dbReference>
<proteinExistence type="predicted"/>
<dbReference type="CDD" id="cd18032">
    <property type="entry name" value="DEXHc_RE_I_III_res"/>
    <property type="match status" value="1"/>
</dbReference>
<reference evidence="3 4" key="1">
    <citation type="submission" date="2019-08" db="EMBL/GenBank/DDBJ databases">
        <title>Actinomadura sp. nov. CYP1-5 isolated from mountain soil.</title>
        <authorList>
            <person name="Songsumanus A."/>
            <person name="Kuncharoen N."/>
            <person name="Kudo T."/>
            <person name="Yuki M."/>
            <person name="Igarashi Y."/>
            <person name="Tanasupawat S."/>
        </authorList>
    </citation>
    <scope>NUCLEOTIDE SEQUENCE [LARGE SCALE GENOMIC DNA]</scope>
    <source>
        <strain evidence="3 4">JCM 14158</strain>
    </source>
</reference>
<dbReference type="Pfam" id="PF11907">
    <property type="entry name" value="DUF3427"/>
    <property type="match status" value="1"/>
</dbReference>
<dbReference type="Gene3D" id="3.40.50.300">
    <property type="entry name" value="P-loop containing nucleotide triphosphate hydrolases"/>
    <property type="match status" value="2"/>
</dbReference>
<dbReference type="STRING" id="1220554.GCA_001552135_06516"/>
<sequence>MAELAPGIYEQVVTAELQRRLEAVDGALVHRDDLNKVDAEELLVRHLATQLRRALRIAGGQQADIADQVAAANRISHAIASVVPEAASGDDLLATSHDVLLAIAEGRLPDGAVAFPERPDVPLTSSALLVNGREQPQIGREVVKELASADRVDLLIAFVKWHGLRLIEDALQSFLSRGGKLRVITTTYMGATELRAVERLVSMGAEVAVSYETHRTRLHAKAWLFHRNSGLDTAYVGSSNLSRTAMLDGVEWNVRLARAEQPHLVDTFAATFEDYWNDPAFELYDPERDHQRLAAALASEQGDQRNLPLQVANIDVVPRPYQQEVLDVLQAARENHGHWRNLVVMATGTGKTIVAALDYKRLRETGKVDSLLFVAHRKEILAQSLAMFRTVLKDATFGELLVDGDRPTQWQHVFASIQSLRSLPHLASDRFDMVIVDEFHHAAARSYAELLDSITPVALLGLTATPERADGEDILHWFDGQRPTAELRLWEALERGMLVPFHYFGIHDDVDLSDVSWRSGHYDAQELTGRYIRHDARVSVVVEALERKLDDLAAMKAVGFCVSIAHAEFMAARFTQRGIPALAVTSKMTAQERATALQKLRSGESKIVFTVDLFNEGVDVPDINTVLFLRPTESATVFLQQLGRGLRLTSNKPVLTVLDFVGLQRKEFRFDRRFTALTGKRRGQLEHEIEAGFPTLPAGCSIDLDREVSKIVLANIKQTLSLRWKDLASELREQGDVSLSDFLDRSGREVEDLYRGTRGGWAALRRDANLDYRPVPSAEDDTSQRKMISRLLHINDPERLTFLRDLLSRPTPPSLAEATLQERLLLSMLNTAFDARKDLSAVERHLARLWINSARREELLEVIDILYARIDRLTPAIPEVSDLPLRLHARYTRGEALAAFGLEVSGYMVAGVQWFPDLQADVFLVTINKSEAQFTPSTMYNDRAISQTLFQWESQGRTRERSETGQRYINHAARGSTVHLFLREEKEDAYDYAGPMTYLSHESERPMRIVWKLTYPLPADVFHYAKVNTG</sequence>
<dbReference type="Pfam" id="PF00271">
    <property type="entry name" value="Helicase_C"/>
    <property type="match status" value="1"/>
</dbReference>
<comment type="caution">
    <text evidence="3">The sequence shown here is derived from an EMBL/GenBank/DDBJ whole genome shotgun (WGS) entry which is preliminary data.</text>
</comment>